<dbReference type="Pfam" id="PF01546">
    <property type="entry name" value="Peptidase_M20"/>
    <property type="match status" value="1"/>
</dbReference>
<dbReference type="GO" id="GO:0050897">
    <property type="term" value="F:cobalt ion binding"/>
    <property type="evidence" value="ECO:0007669"/>
    <property type="project" value="InterPro"/>
</dbReference>
<proteinExistence type="inferred from homology"/>
<dbReference type="HAMAP" id="MF_01120">
    <property type="entry name" value="LysK"/>
    <property type="match status" value="1"/>
</dbReference>
<dbReference type="GO" id="GO:0016811">
    <property type="term" value="F:hydrolase activity, acting on carbon-nitrogen (but not peptide) bonds, in linear amides"/>
    <property type="evidence" value="ECO:0007669"/>
    <property type="project" value="InterPro"/>
</dbReference>
<keyword evidence="6" id="KW-0457">Lysine biosynthesis</keyword>
<dbReference type="AlphaFoldDB" id="A0A563EP33"/>
<evidence type="ECO:0000256" key="8">
    <source>
        <dbReference type="PIRSR" id="PIRSR001123-2"/>
    </source>
</evidence>
<dbReference type="PANTHER" id="PTHR43808:SF28">
    <property type="entry name" value="[LYSW]-LYSINE_[LYSW]-ORNITHINE HYDROLASE"/>
    <property type="match status" value="1"/>
</dbReference>
<dbReference type="NCBIfam" id="TIGR01902">
    <property type="entry name" value="dapE-lys-deAc"/>
    <property type="match status" value="1"/>
</dbReference>
<comment type="cofactor">
    <cofactor evidence="8">
        <name>a divalent metal cation</name>
        <dbReference type="ChEBI" id="CHEBI:60240"/>
    </cofactor>
    <text evidence="8">Binds 2 divalent metal cations per subunit.</text>
</comment>
<dbReference type="SUPFAM" id="SSF53187">
    <property type="entry name" value="Zn-dependent exopeptidases"/>
    <property type="match status" value="1"/>
</dbReference>
<accession>A0A563EP33</accession>
<gene>
    <name evidence="9" type="ORF">FKR81_26560</name>
</gene>
<evidence type="ECO:0000256" key="5">
    <source>
        <dbReference type="ARBA" id="ARBA00022833"/>
    </source>
</evidence>
<evidence type="ECO:0000256" key="4">
    <source>
        <dbReference type="ARBA" id="ARBA00022801"/>
    </source>
</evidence>
<keyword evidence="2" id="KW-0028">Amino-acid biosynthesis</keyword>
<evidence type="ECO:0000256" key="7">
    <source>
        <dbReference type="ARBA" id="ARBA00023285"/>
    </source>
</evidence>
<dbReference type="InterPro" id="IPR001261">
    <property type="entry name" value="ArgE/DapE_CS"/>
</dbReference>
<reference evidence="9 10" key="1">
    <citation type="submission" date="2019-07" db="EMBL/GenBank/DDBJ databases">
        <title>Lentzea xizangensis sp. nov., isolated from Qinghai-Tibetan Plateau Soils.</title>
        <authorList>
            <person name="Huang J."/>
        </authorList>
    </citation>
    <scope>NUCLEOTIDE SEQUENCE [LARGE SCALE GENOMIC DNA]</scope>
    <source>
        <strain evidence="9 10">FXJ1.1311</strain>
    </source>
</reference>
<keyword evidence="1" id="KW-0963">Cytoplasm</keyword>
<dbReference type="GO" id="GO:0008270">
    <property type="term" value="F:zinc ion binding"/>
    <property type="evidence" value="ECO:0007669"/>
    <property type="project" value="InterPro"/>
</dbReference>
<keyword evidence="3 8" id="KW-0479">Metal-binding</keyword>
<dbReference type="OrthoDB" id="7055905at2"/>
<dbReference type="InterPro" id="IPR050072">
    <property type="entry name" value="Peptidase_M20A"/>
</dbReference>
<sequence>MSTRAENLLRQMVDIPSPSGEEAAIAGFLAEVLPDFGFDEAYVDEVGNVIARRGDPAAPMIMLVGHMDTVPSQIPVRQEGTILHGRGTVDAKGPLATMICAAAEASAEGVQIVVAGVVEEETFGKGATHLAETFRPAVGFVGEPNGWAGVGIGYKGRVMMQIDVSRPSVHTASPEEKASEAGVAFWNKVVDYCTEVSTSDKAFERPIATLVEMKGDIEVASLTISVRTPPGFDLPAFEEFVVDAAGSDLLKIDDRTPAVRVDTAGSAVRALMAGIRARGERPRLKLKTGTADLNIVEPAWQVPMAVYGPGDSSLDHTDREHIDLVEYQQAIDVLKDALERLAEDLRAG</sequence>
<keyword evidence="5" id="KW-0862">Zinc</keyword>
<organism evidence="9 10">
    <name type="scientific">Lentzea tibetensis</name>
    <dbReference type="NCBI Taxonomy" id="2591470"/>
    <lineage>
        <taxon>Bacteria</taxon>
        <taxon>Bacillati</taxon>
        <taxon>Actinomycetota</taxon>
        <taxon>Actinomycetes</taxon>
        <taxon>Pseudonocardiales</taxon>
        <taxon>Pseudonocardiaceae</taxon>
        <taxon>Lentzea</taxon>
    </lineage>
</organism>
<dbReference type="GO" id="GO:0009085">
    <property type="term" value="P:lysine biosynthetic process"/>
    <property type="evidence" value="ECO:0007669"/>
    <property type="project" value="UniProtKB-KW"/>
</dbReference>
<evidence type="ECO:0000256" key="1">
    <source>
        <dbReference type="ARBA" id="ARBA00022490"/>
    </source>
</evidence>
<feature type="binding site" evidence="8">
    <location>
        <position position="66"/>
    </location>
    <ligand>
        <name>Zn(2+)</name>
        <dbReference type="ChEBI" id="CHEBI:29105"/>
        <label>1</label>
    </ligand>
</feature>
<protein>
    <submittedName>
        <fullName evidence="9">M20/M25/M40 family metallo-hydrolase</fullName>
    </submittedName>
</protein>
<dbReference type="RefSeq" id="WP_146355607.1">
    <property type="nucleotide sequence ID" value="NZ_VOBR01000018.1"/>
</dbReference>
<dbReference type="InterPro" id="IPR010175">
    <property type="entry name" value="LysK"/>
</dbReference>
<dbReference type="PROSITE" id="PS00758">
    <property type="entry name" value="ARGE_DAPE_CPG2_1"/>
    <property type="match status" value="1"/>
</dbReference>
<name>A0A563EP33_9PSEU</name>
<evidence type="ECO:0000256" key="2">
    <source>
        <dbReference type="ARBA" id="ARBA00022605"/>
    </source>
</evidence>
<dbReference type="InterPro" id="IPR002933">
    <property type="entry name" value="Peptidase_M20"/>
</dbReference>
<keyword evidence="7" id="KW-0170">Cobalt</keyword>
<dbReference type="Gene3D" id="3.40.630.10">
    <property type="entry name" value="Zn peptidases"/>
    <property type="match status" value="2"/>
</dbReference>
<evidence type="ECO:0000313" key="9">
    <source>
        <dbReference type="EMBL" id="TWP48858.1"/>
    </source>
</evidence>
<keyword evidence="4 9" id="KW-0378">Hydrolase</keyword>
<keyword evidence="10" id="KW-1185">Reference proteome</keyword>
<evidence type="ECO:0000256" key="6">
    <source>
        <dbReference type="ARBA" id="ARBA00023154"/>
    </source>
</evidence>
<dbReference type="PANTHER" id="PTHR43808">
    <property type="entry name" value="ACETYLORNITHINE DEACETYLASE"/>
    <property type="match status" value="1"/>
</dbReference>
<evidence type="ECO:0000313" key="10">
    <source>
        <dbReference type="Proteomes" id="UP000316639"/>
    </source>
</evidence>
<evidence type="ECO:0000256" key="3">
    <source>
        <dbReference type="ARBA" id="ARBA00022723"/>
    </source>
</evidence>
<dbReference type="EMBL" id="VOBR01000018">
    <property type="protein sequence ID" value="TWP48858.1"/>
    <property type="molecule type" value="Genomic_DNA"/>
</dbReference>
<comment type="caution">
    <text evidence="9">The sequence shown here is derived from an EMBL/GenBank/DDBJ whole genome shotgun (WGS) entry which is preliminary data.</text>
</comment>
<dbReference type="Proteomes" id="UP000316639">
    <property type="component" value="Unassembled WGS sequence"/>
</dbReference>